<evidence type="ECO:0000313" key="7">
    <source>
        <dbReference type="EMBL" id="KAJ5198532.1"/>
    </source>
</evidence>
<sequence>MPDRRTTRIVRVRTGCWTCRRRKKKCDETRPICGGCLRNDLGCSWPSSVPGRSNSATENVERVMEDRRSSLFEVGDLDGMQLPARPASRHSSVSSVGGQSTITGIGLDDAMQEEGMERRASVASNDSSVAAIPFGNLVPRTMSMLPGYDADSYQLLSHYLSTTADCMANGSTPINPFLVQIVPLAFSSDLLLQLVITQSAAHRAFRRRDESDAIAHSHYTKAIQLFRHGVTEFIDGKEPNPLMLLVGALLMCFTETAKGDTTGTIFDHLSAANSLLVKLLAQSDTAVPKELKNFVIEYYTYTATVSMISVDARLSGQLFLNFDLEQRARELLTNQYVGNLCGCWLELLLLIPCIFDLGRQWMMDEAQSISPTADDIAMFASIQAQILRWSPYPHVIPEVYLAGSIFQQAMLIYLYTSLGGYQYAPDGIYKGLVENAITEAMGYLNELSPQARINSGLCWPIAVVGSCLSTPVQKARLRTRLNEMSSHFGLGNMHRTLLLLEAMWQLSPSEAGPWNICRTMQQNQIWISFA</sequence>
<feature type="domain" description="Zn(2)-C6 fungal-type" evidence="6">
    <location>
        <begin position="15"/>
        <end position="45"/>
    </location>
</feature>
<keyword evidence="4" id="KW-0804">Transcription</keyword>
<gene>
    <name evidence="7" type="ORF">N7498_007649</name>
</gene>
<dbReference type="InterPro" id="IPR001138">
    <property type="entry name" value="Zn2Cys6_DnaBD"/>
</dbReference>
<organism evidence="7 8">
    <name type="scientific">Penicillium cinerascens</name>
    <dbReference type="NCBI Taxonomy" id="70096"/>
    <lineage>
        <taxon>Eukaryota</taxon>
        <taxon>Fungi</taxon>
        <taxon>Dikarya</taxon>
        <taxon>Ascomycota</taxon>
        <taxon>Pezizomycotina</taxon>
        <taxon>Eurotiomycetes</taxon>
        <taxon>Eurotiomycetidae</taxon>
        <taxon>Eurotiales</taxon>
        <taxon>Aspergillaceae</taxon>
        <taxon>Penicillium</taxon>
    </lineage>
</organism>
<dbReference type="PANTHER" id="PTHR37534:SF43">
    <property type="entry name" value="FINGER DOMAIN PROTEIN, PUTATIVE (AFU_ORTHOLOGUE AFUA_1G01850)-RELATED"/>
    <property type="match status" value="1"/>
</dbReference>
<evidence type="ECO:0000256" key="1">
    <source>
        <dbReference type="ARBA" id="ARBA00004123"/>
    </source>
</evidence>
<dbReference type="RefSeq" id="XP_058306960.1">
    <property type="nucleotide sequence ID" value="XM_058454711.1"/>
</dbReference>
<dbReference type="Gene3D" id="4.10.240.10">
    <property type="entry name" value="Zn(2)-C6 fungal-type DNA-binding domain"/>
    <property type="match status" value="1"/>
</dbReference>
<dbReference type="AlphaFoldDB" id="A0A9W9MFI3"/>
<keyword evidence="5" id="KW-0539">Nucleus</keyword>
<comment type="subcellular location">
    <subcellularLocation>
        <location evidence="1">Nucleus</location>
    </subcellularLocation>
</comment>
<accession>A0A9W9MFI3</accession>
<dbReference type="GO" id="GO:0045944">
    <property type="term" value="P:positive regulation of transcription by RNA polymerase II"/>
    <property type="evidence" value="ECO:0007669"/>
    <property type="project" value="TreeGrafter"/>
</dbReference>
<dbReference type="GO" id="GO:0000981">
    <property type="term" value="F:DNA-binding transcription factor activity, RNA polymerase II-specific"/>
    <property type="evidence" value="ECO:0007669"/>
    <property type="project" value="InterPro"/>
</dbReference>
<dbReference type="InterPro" id="IPR036864">
    <property type="entry name" value="Zn2-C6_fun-type_DNA-bd_sf"/>
</dbReference>
<protein>
    <recommendedName>
        <fullName evidence="6">Zn(2)-C6 fungal-type domain-containing protein</fullName>
    </recommendedName>
</protein>
<evidence type="ECO:0000256" key="2">
    <source>
        <dbReference type="ARBA" id="ARBA00023015"/>
    </source>
</evidence>
<comment type="caution">
    <text evidence="7">The sequence shown here is derived from an EMBL/GenBank/DDBJ whole genome shotgun (WGS) entry which is preliminary data.</text>
</comment>
<dbReference type="GeneID" id="83182012"/>
<evidence type="ECO:0000256" key="3">
    <source>
        <dbReference type="ARBA" id="ARBA00023125"/>
    </source>
</evidence>
<keyword evidence="8" id="KW-1185">Reference proteome</keyword>
<dbReference type="CDD" id="cd00067">
    <property type="entry name" value="GAL4"/>
    <property type="match status" value="1"/>
</dbReference>
<reference evidence="7" key="2">
    <citation type="journal article" date="2023" name="IMA Fungus">
        <title>Comparative genomic study of the Penicillium genus elucidates a diverse pangenome and 15 lateral gene transfer events.</title>
        <authorList>
            <person name="Petersen C."/>
            <person name="Sorensen T."/>
            <person name="Nielsen M.R."/>
            <person name="Sondergaard T.E."/>
            <person name="Sorensen J.L."/>
            <person name="Fitzpatrick D.A."/>
            <person name="Frisvad J.C."/>
            <person name="Nielsen K.L."/>
        </authorList>
    </citation>
    <scope>NUCLEOTIDE SEQUENCE</scope>
    <source>
        <strain evidence="7">IBT 15544</strain>
    </source>
</reference>
<dbReference type="OrthoDB" id="187139at2759"/>
<dbReference type="InterPro" id="IPR021858">
    <property type="entry name" value="Fun_TF"/>
</dbReference>
<dbReference type="GO" id="GO:0008270">
    <property type="term" value="F:zinc ion binding"/>
    <property type="evidence" value="ECO:0007669"/>
    <property type="project" value="InterPro"/>
</dbReference>
<dbReference type="Proteomes" id="UP001150904">
    <property type="component" value="Unassembled WGS sequence"/>
</dbReference>
<evidence type="ECO:0000256" key="4">
    <source>
        <dbReference type="ARBA" id="ARBA00023163"/>
    </source>
</evidence>
<proteinExistence type="predicted"/>
<name>A0A9W9MFI3_9EURO</name>
<dbReference type="PANTHER" id="PTHR37534">
    <property type="entry name" value="TRANSCRIPTIONAL ACTIVATOR PROTEIN UGA3"/>
    <property type="match status" value="1"/>
</dbReference>
<dbReference type="SMART" id="SM00066">
    <property type="entry name" value="GAL4"/>
    <property type="match status" value="1"/>
</dbReference>
<evidence type="ECO:0000256" key="5">
    <source>
        <dbReference type="ARBA" id="ARBA00023242"/>
    </source>
</evidence>
<reference evidence="7" key="1">
    <citation type="submission" date="2022-12" db="EMBL/GenBank/DDBJ databases">
        <authorList>
            <person name="Petersen C."/>
        </authorList>
    </citation>
    <scope>NUCLEOTIDE SEQUENCE</scope>
    <source>
        <strain evidence="7">IBT 15544</strain>
    </source>
</reference>
<dbReference type="GO" id="GO:0005634">
    <property type="term" value="C:nucleus"/>
    <property type="evidence" value="ECO:0007669"/>
    <property type="project" value="UniProtKB-SubCell"/>
</dbReference>
<dbReference type="EMBL" id="JAPQKR010000014">
    <property type="protein sequence ID" value="KAJ5198532.1"/>
    <property type="molecule type" value="Genomic_DNA"/>
</dbReference>
<keyword evidence="3" id="KW-0238">DNA-binding</keyword>
<dbReference type="GO" id="GO:0000976">
    <property type="term" value="F:transcription cis-regulatory region binding"/>
    <property type="evidence" value="ECO:0007669"/>
    <property type="project" value="TreeGrafter"/>
</dbReference>
<keyword evidence="2" id="KW-0805">Transcription regulation</keyword>
<dbReference type="PROSITE" id="PS50048">
    <property type="entry name" value="ZN2_CY6_FUNGAL_2"/>
    <property type="match status" value="1"/>
</dbReference>
<evidence type="ECO:0000259" key="6">
    <source>
        <dbReference type="PROSITE" id="PS50048"/>
    </source>
</evidence>
<evidence type="ECO:0000313" key="8">
    <source>
        <dbReference type="Proteomes" id="UP001150904"/>
    </source>
</evidence>
<dbReference type="SUPFAM" id="SSF57701">
    <property type="entry name" value="Zn2/Cys6 DNA-binding domain"/>
    <property type="match status" value="1"/>
</dbReference>
<dbReference type="Pfam" id="PF00172">
    <property type="entry name" value="Zn_clus"/>
    <property type="match status" value="1"/>
</dbReference>
<dbReference type="PROSITE" id="PS00463">
    <property type="entry name" value="ZN2_CY6_FUNGAL_1"/>
    <property type="match status" value="1"/>
</dbReference>
<dbReference type="Pfam" id="PF11951">
    <property type="entry name" value="Fungal_trans_2"/>
    <property type="match status" value="1"/>
</dbReference>